<dbReference type="Proteomes" id="UP000198959">
    <property type="component" value="Unassembled WGS sequence"/>
</dbReference>
<dbReference type="Gene3D" id="3.40.50.10840">
    <property type="entry name" value="Putative sugar-binding, N-terminal domain"/>
    <property type="match status" value="1"/>
</dbReference>
<evidence type="ECO:0000256" key="1">
    <source>
        <dbReference type="ARBA" id="ARBA00005715"/>
    </source>
</evidence>
<keyword evidence="5" id="KW-0067">ATP-binding</keyword>
<dbReference type="EMBL" id="FMHW01000002">
    <property type="protein sequence ID" value="SCL21560.1"/>
    <property type="molecule type" value="Genomic_DNA"/>
</dbReference>
<name>A0A1C6RX11_9ACTN</name>
<keyword evidence="2" id="KW-0808">Transferase</keyword>
<accession>A0A1C6RX11</accession>
<evidence type="ECO:0000256" key="7">
    <source>
        <dbReference type="SAM" id="MobiDB-lite"/>
    </source>
</evidence>
<dbReference type="AlphaFoldDB" id="A0A1C6RX11"/>
<evidence type="ECO:0000256" key="2">
    <source>
        <dbReference type="ARBA" id="ARBA00022679"/>
    </source>
</evidence>
<evidence type="ECO:0000259" key="9">
    <source>
        <dbReference type="Pfam" id="PF17042"/>
    </source>
</evidence>
<dbReference type="Pfam" id="PF17042">
    <property type="entry name" value="NBD_C"/>
    <property type="match status" value="1"/>
</dbReference>
<dbReference type="SUPFAM" id="SSF142764">
    <property type="entry name" value="YgbK-like"/>
    <property type="match status" value="1"/>
</dbReference>
<comment type="similarity">
    <text evidence="1">Belongs to the four-carbon acid sugar kinase family.</text>
</comment>
<protein>
    <submittedName>
        <fullName evidence="10">Uncharacterized conserved protein YgbK, DUF1537 family</fullName>
    </submittedName>
</protein>
<dbReference type="InterPro" id="IPR042213">
    <property type="entry name" value="NBD_C_sf"/>
</dbReference>
<feature type="compositionally biased region" description="Gly residues" evidence="7">
    <location>
        <begin position="1"/>
        <end position="11"/>
    </location>
</feature>
<dbReference type="InterPro" id="IPR037051">
    <property type="entry name" value="4-carb_acid_sugar_kinase_N_sf"/>
</dbReference>
<evidence type="ECO:0000313" key="11">
    <source>
        <dbReference type="Proteomes" id="UP000198959"/>
    </source>
</evidence>
<evidence type="ECO:0000313" key="10">
    <source>
        <dbReference type="EMBL" id="SCL21560.1"/>
    </source>
</evidence>
<dbReference type="GO" id="GO:0005524">
    <property type="term" value="F:ATP binding"/>
    <property type="evidence" value="ECO:0007669"/>
    <property type="project" value="UniProtKB-KW"/>
</dbReference>
<keyword evidence="4" id="KW-0418">Kinase</keyword>
<feature type="domain" description="Four-carbon acid sugar kinase N-terminal" evidence="8">
    <location>
        <begin position="18"/>
        <end position="243"/>
    </location>
</feature>
<feature type="region of interest" description="Disordered" evidence="7">
    <location>
        <begin position="1"/>
        <end position="25"/>
    </location>
</feature>
<dbReference type="InterPro" id="IPR031475">
    <property type="entry name" value="NBD_C"/>
</dbReference>
<proteinExistence type="inferred from homology"/>
<dbReference type="GO" id="GO:0016301">
    <property type="term" value="F:kinase activity"/>
    <property type="evidence" value="ECO:0007669"/>
    <property type="project" value="UniProtKB-KW"/>
</dbReference>
<dbReference type="Gene3D" id="3.40.980.20">
    <property type="entry name" value="Four-carbon acid sugar kinase, nucleotide binding domain"/>
    <property type="match status" value="1"/>
</dbReference>
<evidence type="ECO:0000256" key="5">
    <source>
        <dbReference type="ARBA" id="ARBA00022840"/>
    </source>
</evidence>
<keyword evidence="3" id="KW-0547">Nucleotide-binding</keyword>
<evidence type="ECO:0000259" key="8">
    <source>
        <dbReference type="Pfam" id="PF07005"/>
    </source>
</evidence>
<evidence type="ECO:0000256" key="4">
    <source>
        <dbReference type="ARBA" id="ARBA00022777"/>
    </source>
</evidence>
<evidence type="ECO:0000256" key="6">
    <source>
        <dbReference type="ARBA" id="ARBA00023277"/>
    </source>
</evidence>
<sequence length="428" mass="44076">MSGGAAAGGGPAAAPKTVVLDDDPTGTQSASGVRVLLSWDADLLTATLREVDAVYLQTNSRAVDRATAVARCRRIRDEVEVASAALGVPVQVVLRGDSTLRGHVFAETDVFTTDDSPVLFVPAFPAGGRTTVGGVHYVRTATGPVPAHQTEYAADPVFPFRHSELTRYVRDLGWAEAFPVPLEQLRSSRGDAVAAALLAAPGRAVVTPDAETDEDIDLIHRGLRAAQRAGRPVVVRSAAPLAARCADAVSRGLLSPPLADGRGPALVVCGSHTSGATAQLAELDRRHGPVRLTIDTAAALTDSTAAGRAVVPAARTALANDGIAVVSSERTRRDEHNTLAHGEAVMAALTTAVRALADDVRVVVAKGGITSAEVASTGLGVTSATVRGQVLHGVSVWDLDVTARAATYVVVPGNVGEPSALADIVDRI</sequence>
<reference evidence="11" key="1">
    <citation type="submission" date="2016-06" db="EMBL/GenBank/DDBJ databases">
        <authorList>
            <person name="Varghese N."/>
            <person name="Submissions Spin"/>
        </authorList>
    </citation>
    <scope>NUCLEOTIDE SEQUENCE [LARGE SCALE GENOMIC DNA]</scope>
    <source>
        <strain evidence="11">DSM 43817</strain>
    </source>
</reference>
<keyword evidence="6" id="KW-0119">Carbohydrate metabolism</keyword>
<evidence type="ECO:0000256" key="3">
    <source>
        <dbReference type="ARBA" id="ARBA00022741"/>
    </source>
</evidence>
<feature type="domain" description="Four-carbon acid sugar kinase nucleotide binding" evidence="9">
    <location>
        <begin position="266"/>
        <end position="421"/>
    </location>
</feature>
<dbReference type="Pfam" id="PF07005">
    <property type="entry name" value="SBD_N"/>
    <property type="match status" value="1"/>
</dbReference>
<keyword evidence="11" id="KW-1185">Reference proteome</keyword>
<organism evidence="10 11">
    <name type="scientific">Micromonospora pallida</name>
    <dbReference type="NCBI Taxonomy" id="145854"/>
    <lineage>
        <taxon>Bacteria</taxon>
        <taxon>Bacillati</taxon>
        <taxon>Actinomycetota</taxon>
        <taxon>Actinomycetes</taxon>
        <taxon>Micromonosporales</taxon>
        <taxon>Micromonosporaceae</taxon>
        <taxon>Micromonospora</taxon>
    </lineage>
</organism>
<gene>
    <name evidence="10" type="ORF">GA0074692_1202</name>
</gene>
<dbReference type="STRING" id="145854.GA0074692_1202"/>
<dbReference type="InterPro" id="IPR010737">
    <property type="entry name" value="4-carb_acid_sugar_kinase_N"/>
</dbReference>
<dbReference type="RefSeq" id="WP_218106570.1">
    <property type="nucleotide sequence ID" value="NZ_FMHW01000002.1"/>
</dbReference>